<evidence type="ECO:0000256" key="7">
    <source>
        <dbReference type="ARBA" id="ARBA00022705"/>
    </source>
</evidence>
<dbReference type="NCBIfam" id="TIGR01406">
    <property type="entry name" value="dnaQ_proteo"/>
    <property type="match status" value="1"/>
</dbReference>
<dbReference type="Pfam" id="PF00929">
    <property type="entry name" value="RNase_T"/>
    <property type="match status" value="1"/>
</dbReference>
<evidence type="ECO:0000256" key="11">
    <source>
        <dbReference type="ARBA" id="ARBA00022839"/>
    </source>
</evidence>
<sequence>MRQVVLDTETTGLEPNDGHRVIEIGCVEVINRRLTGNSLHLYLNPQREIDEGALAVHGISTEFLADKPTFDKVADEFLAFVDGAELVIHNAPFDVGFLNHELRRLGSRYGTMEQRCGVLDTLVMARQKHPGQKNNLDALCRRYGVENGHRELHGALLDAEILADVYLAMTGGQTRLSLDGNNSAEQGGEMAAEAIRRLDGQRPGLTVVRASDLELQRHRDKLSAIADSNGEPTLWDRQEEDSPLH</sequence>
<keyword evidence="12 16" id="KW-0460">Magnesium</keyword>
<evidence type="ECO:0000259" key="18">
    <source>
        <dbReference type="SMART" id="SM00479"/>
    </source>
</evidence>
<dbReference type="Gene3D" id="3.30.420.10">
    <property type="entry name" value="Ribonuclease H-like superfamily/Ribonuclease H"/>
    <property type="match status" value="1"/>
</dbReference>
<dbReference type="InterPro" id="IPR006054">
    <property type="entry name" value="DnaQ"/>
</dbReference>
<gene>
    <name evidence="16" type="primary">dnaQ</name>
    <name evidence="19" type="ORF">T9A_00108</name>
</gene>
<evidence type="ECO:0000256" key="6">
    <source>
        <dbReference type="ARBA" id="ARBA00022695"/>
    </source>
</evidence>
<keyword evidence="9 16" id="KW-0479">Metal-binding</keyword>
<reference evidence="19 20" key="1">
    <citation type="submission" date="2012-09" db="EMBL/GenBank/DDBJ databases">
        <title>Genome Sequence of alkane-degrading Bacterium Alcanivorax jadensis T9.</title>
        <authorList>
            <person name="Lai Q."/>
            <person name="Shao Z."/>
        </authorList>
    </citation>
    <scope>NUCLEOTIDE SEQUENCE [LARGE SCALE GENOMIC DNA]</scope>
    <source>
        <strain evidence="19 20">T9</strain>
    </source>
</reference>
<evidence type="ECO:0000256" key="14">
    <source>
        <dbReference type="ARBA" id="ARBA00023211"/>
    </source>
</evidence>
<proteinExistence type="predicted"/>
<dbReference type="InterPro" id="IPR012337">
    <property type="entry name" value="RNaseH-like_sf"/>
</dbReference>
<dbReference type="InterPro" id="IPR013520">
    <property type="entry name" value="Ribonucl_H"/>
</dbReference>
<dbReference type="EC" id="2.7.7.7" evidence="3 16"/>
<organism evidence="19 20">
    <name type="scientific">Alcanivorax jadensis T9</name>
    <dbReference type="NCBI Taxonomy" id="1177181"/>
    <lineage>
        <taxon>Bacteria</taxon>
        <taxon>Pseudomonadati</taxon>
        <taxon>Pseudomonadota</taxon>
        <taxon>Gammaproteobacteria</taxon>
        <taxon>Oceanospirillales</taxon>
        <taxon>Alcanivoracaceae</taxon>
        <taxon>Alcanivorax</taxon>
    </lineage>
</organism>
<keyword evidence="5 16" id="KW-0808">Transferase</keyword>
<keyword evidence="11 16" id="KW-0269">Exonuclease</keyword>
<feature type="compositionally biased region" description="Basic and acidic residues" evidence="17">
    <location>
        <begin position="234"/>
        <end position="245"/>
    </location>
</feature>
<evidence type="ECO:0000256" key="2">
    <source>
        <dbReference type="ARBA" id="ARBA00001946"/>
    </source>
</evidence>
<evidence type="ECO:0000256" key="9">
    <source>
        <dbReference type="ARBA" id="ARBA00022723"/>
    </source>
</evidence>
<comment type="cofactor">
    <cofactor evidence="2 16">
        <name>Mg(2+)</name>
        <dbReference type="ChEBI" id="CHEBI:18420"/>
    </cofactor>
</comment>
<dbReference type="EMBL" id="ARXU01000001">
    <property type="protein sequence ID" value="KGD62788.1"/>
    <property type="molecule type" value="Genomic_DNA"/>
</dbReference>
<keyword evidence="7 16" id="KW-0235">DNA replication</keyword>
<evidence type="ECO:0000256" key="10">
    <source>
        <dbReference type="ARBA" id="ARBA00022801"/>
    </source>
</evidence>
<protein>
    <recommendedName>
        <fullName evidence="4 16">DNA polymerase III subunit epsilon</fullName>
        <ecNumber evidence="3 16">2.7.7.7</ecNumber>
    </recommendedName>
</protein>
<comment type="caution">
    <text evidence="19">The sequence shown here is derived from an EMBL/GenBank/DDBJ whole genome shotgun (WGS) entry which is preliminary data.</text>
</comment>
<comment type="cofactor">
    <cofactor evidence="1 16">
        <name>Mn(2+)</name>
        <dbReference type="ChEBI" id="CHEBI:29035"/>
    </cofactor>
</comment>
<evidence type="ECO:0000256" key="5">
    <source>
        <dbReference type="ARBA" id="ARBA00022679"/>
    </source>
</evidence>
<evidence type="ECO:0000256" key="16">
    <source>
        <dbReference type="RuleBase" id="RU364087"/>
    </source>
</evidence>
<feature type="region of interest" description="Disordered" evidence="17">
    <location>
        <begin position="222"/>
        <end position="245"/>
    </location>
</feature>
<keyword evidence="20" id="KW-1185">Reference proteome</keyword>
<dbReference type="InterPro" id="IPR006309">
    <property type="entry name" value="DnaQ_proteo"/>
</dbReference>
<evidence type="ECO:0000256" key="3">
    <source>
        <dbReference type="ARBA" id="ARBA00012417"/>
    </source>
</evidence>
<accession>A0ABR4WHE5</accession>
<dbReference type="PANTHER" id="PTHR30231:SF41">
    <property type="entry name" value="DNA POLYMERASE III SUBUNIT EPSILON"/>
    <property type="match status" value="1"/>
</dbReference>
<evidence type="ECO:0000256" key="17">
    <source>
        <dbReference type="SAM" id="MobiDB-lite"/>
    </source>
</evidence>
<keyword evidence="10 16" id="KW-0378">Hydrolase</keyword>
<dbReference type="RefSeq" id="WP_035244219.1">
    <property type="nucleotide sequence ID" value="NZ_ARXU01000001.1"/>
</dbReference>
<evidence type="ECO:0000313" key="20">
    <source>
        <dbReference type="Proteomes" id="UP000029443"/>
    </source>
</evidence>
<evidence type="ECO:0000256" key="8">
    <source>
        <dbReference type="ARBA" id="ARBA00022722"/>
    </source>
</evidence>
<dbReference type="NCBIfam" id="TIGR00573">
    <property type="entry name" value="dnaq"/>
    <property type="match status" value="1"/>
</dbReference>
<feature type="domain" description="Exonuclease" evidence="18">
    <location>
        <begin position="2"/>
        <end position="175"/>
    </location>
</feature>
<dbReference type="Proteomes" id="UP000029443">
    <property type="component" value="Unassembled WGS sequence"/>
</dbReference>
<evidence type="ECO:0000256" key="15">
    <source>
        <dbReference type="ARBA" id="ARBA00049244"/>
    </source>
</evidence>
<comment type="catalytic activity">
    <reaction evidence="15 16">
        <text>DNA(n) + a 2'-deoxyribonucleoside 5'-triphosphate = DNA(n+1) + diphosphate</text>
        <dbReference type="Rhea" id="RHEA:22508"/>
        <dbReference type="Rhea" id="RHEA-COMP:17339"/>
        <dbReference type="Rhea" id="RHEA-COMP:17340"/>
        <dbReference type="ChEBI" id="CHEBI:33019"/>
        <dbReference type="ChEBI" id="CHEBI:61560"/>
        <dbReference type="ChEBI" id="CHEBI:173112"/>
        <dbReference type="EC" id="2.7.7.7"/>
    </reaction>
</comment>
<keyword evidence="13 16" id="KW-0239">DNA-directed DNA polymerase</keyword>
<evidence type="ECO:0000256" key="12">
    <source>
        <dbReference type="ARBA" id="ARBA00022842"/>
    </source>
</evidence>
<comment type="subunit">
    <text evidence="16">DNA polymerase III contains a core (composed of alpha, epsilon and theta chains) that associates with a tau subunit. This core dimerizes to form the POLIII' complex. PolIII' associates with the gamma complex (composed of gamma, delta, delta', psi and chi chains) and with the beta chain to form the complete DNA polymerase III complex.</text>
</comment>
<evidence type="ECO:0000256" key="13">
    <source>
        <dbReference type="ARBA" id="ARBA00022932"/>
    </source>
</evidence>
<dbReference type="SMART" id="SM00479">
    <property type="entry name" value="EXOIII"/>
    <property type="match status" value="1"/>
</dbReference>
<evidence type="ECO:0000256" key="1">
    <source>
        <dbReference type="ARBA" id="ARBA00001936"/>
    </source>
</evidence>
<name>A0ABR4WHE5_9GAMM</name>
<keyword evidence="8 16" id="KW-0540">Nuclease</keyword>
<dbReference type="PANTHER" id="PTHR30231">
    <property type="entry name" value="DNA POLYMERASE III SUBUNIT EPSILON"/>
    <property type="match status" value="1"/>
</dbReference>
<keyword evidence="6 16" id="KW-0548">Nucleotidyltransferase</keyword>
<dbReference type="SUPFAM" id="SSF53098">
    <property type="entry name" value="Ribonuclease H-like"/>
    <property type="match status" value="1"/>
</dbReference>
<dbReference type="NCBIfam" id="NF004316">
    <property type="entry name" value="PRK05711.1"/>
    <property type="match status" value="1"/>
</dbReference>
<dbReference type="CDD" id="cd06131">
    <property type="entry name" value="DNA_pol_III_epsilon_Ecoli_like"/>
    <property type="match status" value="1"/>
</dbReference>
<comment type="function">
    <text evidence="16">DNA polymerase III is a complex, multichain enzyme responsible for most of the replicative synthesis in bacteria. The epsilon subunit contain the editing function and is a proofreading 3'-5' exonuclease.</text>
</comment>
<evidence type="ECO:0000256" key="4">
    <source>
        <dbReference type="ARBA" id="ARBA00020352"/>
    </source>
</evidence>
<evidence type="ECO:0000313" key="19">
    <source>
        <dbReference type="EMBL" id="KGD62788.1"/>
    </source>
</evidence>
<dbReference type="InterPro" id="IPR036397">
    <property type="entry name" value="RNaseH_sf"/>
</dbReference>
<keyword evidence="14 16" id="KW-0464">Manganese</keyword>